<evidence type="ECO:0000313" key="2">
    <source>
        <dbReference type="EMBL" id="QIP40622.1"/>
    </source>
</evidence>
<organism evidence="2 3">
    <name type="scientific">Rhodococcus erythropolis</name>
    <name type="common">Arthrobacter picolinophilus</name>
    <dbReference type="NCBI Taxonomy" id="1833"/>
    <lineage>
        <taxon>Bacteria</taxon>
        <taxon>Bacillati</taxon>
        <taxon>Actinomycetota</taxon>
        <taxon>Actinomycetes</taxon>
        <taxon>Mycobacteriales</taxon>
        <taxon>Nocardiaceae</taxon>
        <taxon>Rhodococcus</taxon>
        <taxon>Rhodococcus erythropolis group</taxon>
    </lineage>
</organism>
<name>A0A6G9CUU1_RHOER</name>
<dbReference type="Proteomes" id="UP000502345">
    <property type="component" value="Chromosome"/>
</dbReference>
<accession>A0A6G9CUU1</accession>
<evidence type="ECO:0000313" key="3">
    <source>
        <dbReference type="Proteomes" id="UP000502345"/>
    </source>
</evidence>
<reference evidence="2 3" key="1">
    <citation type="submission" date="2020-03" db="EMBL/GenBank/DDBJ databases">
        <title>Screen low temperature-resistant strains for efficient degradation of petroleum hydrocarbons under the low temperature.</title>
        <authorList>
            <person name="Wang Y."/>
            <person name="Chen J."/>
        </authorList>
    </citation>
    <scope>NUCLEOTIDE SEQUENCE [LARGE SCALE GENOMIC DNA]</scope>
    <source>
        <strain evidence="2 3">KB1</strain>
    </source>
</reference>
<feature type="region of interest" description="Disordered" evidence="1">
    <location>
        <begin position="1"/>
        <end position="57"/>
    </location>
</feature>
<feature type="compositionally biased region" description="Basic and acidic residues" evidence="1">
    <location>
        <begin position="130"/>
        <end position="149"/>
    </location>
</feature>
<gene>
    <name evidence="2" type="ORF">G9444_3378</name>
</gene>
<feature type="compositionally biased region" description="Basic and acidic residues" evidence="1">
    <location>
        <begin position="71"/>
        <end position="86"/>
    </location>
</feature>
<feature type="compositionally biased region" description="Basic and acidic residues" evidence="1">
    <location>
        <begin position="23"/>
        <end position="50"/>
    </location>
</feature>
<feature type="region of interest" description="Disordered" evidence="1">
    <location>
        <begin position="71"/>
        <end position="149"/>
    </location>
</feature>
<sequence length="149" mass="17109">MDHDRDDNADQRRQAPVLLVRVELSREPDRVDPEKEKERDRDGHEHRVDGRATFLGPVDIAQMQHERVLVEDQRAADTEHRRENTIGDRGVIVGQSDEGEAGHEHHHQTENHVVDVHSTGRDIAWPPRDLGPDHPDAEADEQERQDKGE</sequence>
<feature type="compositionally biased region" description="Basic and acidic residues" evidence="1">
    <location>
        <begin position="100"/>
        <end position="120"/>
    </location>
</feature>
<protein>
    <submittedName>
        <fullName evidence="2">Uncharacterized protein</fullName>
    </submittedName>
</protein>
<dbReference type="AlphaFoldDB" id="A0A6G9CUU1"/>
<proteinExistence type="predicted"/>
<feature type="compositionally biased region" description="Basic and acidic residues" evidence="1">
    <location>
        <begin position="1"/>
        <end position="13"/>
    </location>
</feature>
<dbReference type="EMBL" id="CP050124">
    <property type="protein sequence ID" value="QIP40622.1"/>
    <property type="molecule type" value="Genomic_DNA"/>
</dbReference>
<evidence type="ECO:0000256" key="1">
    <source>
        <dbReference type="SAM" id="MobiDB-lite"/>
    </source>
</evidence>